<evidence type="ECO:0000313" key="1">
    <source>
        <dbReference type="EMBL" id="OAD19755.1"/>
    </source>
</evidence>
<gene>
    <name evidence="1" type="ORF">THIOM_004591</name>
</gene>
<comment type="caution">
    <text evidence="1">The sequence shown here is derived from an EMBL/GenBank/DDBJ whole genome shotgun (WGS) entry which is preliminary data.</text>
</comment>
<accession>A0A176RVK9</accession>
<protein>
    <submittedName>
        <fullName evidence="1">Uncharacterized protein</fullName>
    </submittedName>
</protein>
<reference evidence="1 2" key="1">
    <citation type="submission" date="2016-05" db="EMBL/GenBank/DDBJ databases">
        <title>Single-cell genome of chain-forming Candidatus Thiomargarita nelsonii and comparison to other large sulfur-oxidizing bacteria.</title>
        <authorList>
            <person name="Winkel M."/>
            <person name="Salman V."/>
            <person name="Woyke T."/>
            <person name="Schulz-Vogt H."/>
            <person name="Richter M."/>
            <person name="Flood B."/>
            <person name="Bailey J."/>
            <person name="Amann R."/>
            <person name="Mussmann M."/>
        </authorList>
    </citation>
    <scope>NUCLEOTIDE SEQUENCE [LARGE SCALE GENOMIC DNA]</scope>
    <source>
        <strain evidence="1 2">THI036</strain>
    </source>
</reference>
<dbReference type="EMBL" id="LUTY01002676">
    <property type="protein sequence ID" value="OAD19755.1"/>
    <property type="molecule type" value="Genomic_DNA"/>
</dbReference>
<organism evidence="1 2">
    <name type="scientific">Candidatus Thiomargarita nelsonii</name>
    <dbReference type="NCBI Taxonomy" id="1003181"/>
    <lineage>
        <taxon>Bacteria</taxon>
        <taxon>Pseudomonadati</taxon>
        <taxon>Pseudomonadota</taxon>
        <taxon>Gammaproteobacteria</taxon>
        <taxon>Thiotrichales</taxon>
        <taxon>Thiotrichaceae</taxon>
        <taxon>Thiomargarita</taxon>
    </lineage>
</organism>
<keyword evidence="2" id="KW-1185">Reference proteome</keyword>
<sequence length="54" mass="5920">MDELSILYLTRPQTKLICHLLNLFVISTSGRNLGAAIDSSLVRNDKSASCARVN</sequence>
<dbReference type="PATRIC" id="fig|1003181.4.peg.6052"/>
<proteinExistence type="predicted"/>
<evidence type="ECO:0000313" key="2">
    <source>
        <dbReference type="Proteomes" id="UP000076962"/>
    </source>
</evidence>
<name>A0A176RVK9_9GAMM</name>
<dbReference type="AlphaFoldDB" id="A0A176RVK9"/>
<dbReference type="Proteomes" id="UP000076962">
    <property type="component" value="Unassembled WGS sequence"/>
</dbReference>